<keyword evidence="4 6" id="KW-1133">Transmembrane helix</keyword>
<accession>A0A1Y2E6P3</accession>
<dbReference type="InParanoid" id="A0A1Y2E6P3"/>
<feature type="transmembrane region" description="Helical" evidence="6">
    <location>
        <begin position="227"/>
        <end position="249"/>
    </location>
</feature>
<keyword evidence="5 6" id="KW-0472">Membrane</keyword>
<dbReference type="RefSeq" id="XP_040717499.1">
    <property type="nucleotide sequence ID" value="XM_040863716.1"/>
</dbReference>
<dbReference type="Gene3D" id="1.20.1740.10">
    <property type="entry name" value="Amino acid/polyamine transporter I"/>
    <property type="match status" value="1"/>
</dbReference>
<reference evidence="7 8" key="1">
    <citation type="submission" date="2016-07" db="EMBL/GenBank/DDBJ databases">
        <title>Pervasive Adenine N6-methylation of Active Genes in Fungi.</title>
        <authorList>
            <consortium name="DOE Joint Genome Institute"/>
            <person name="Mondo S.J."/>
            <person name="Dannebaum R.O."/>
            <person name="Kuo R.C."/>
            <person name="Labutti K."/>
            <person name="Haridas S."/>
            <person name="Kuo A."/>
            <person name="Salamov A."/>
            <person name="Ahrendt S.R."/>
            <person name="Lipzen A."/>
            <person name="Sullivan W."/>
            <person name="Andreopoulos W.B."/>
            <person name="Clum A."/>
            <person name="Lindquist E."/>
            <person name="Daum C."/>
            <person name="Ramamoorthy G.K."/>
            <person name="Gryganskyi A."/>
            <person name="Culley D."/>
            <person name="Magnuson J.K."/>
            <person name="James T.Y."/>
            <person name="O'Malley M.A."/>
            <person name="Stajich J.E."/>
            <person name="Spatafora J.W."/>
            <person name="Visel A."/>
            <person name="Grigoriev I.V."/>
        </authorList>
    </citation>
    <scope>NUCLEOTIDE SEQUENCE [LARGE SCALE GENOMIC DNA]</scope>
    <source>
        <strain evidence="7 8">CBS 129021</strain>
    </source>
</reference>
<evidence type="ECO:0000256" key="6">
    <source>
        <dbReference type="SAM" id="Phobius"/>
    </source>
</evidence>
<feature type="transmembrane region" description="Helical" evidence="6">
    <location>
        <begin position="161"/>
        <end position="181"/>
    </location>
</feature>
<sequence length="384" mass="42670">MGADDQYDLKSMNVSDQVSQPRDGPIDNFPTELEKQTRTRRLFSTAQLFAFSIMYLMTWGSVGSNMYFALFNGGPTAWFFGYFIVVSGVLAQAASFAEMASILPVAGAHIKRFLTWLQGWSTWTAYVAITGSILNANAVIFEGLIAMNYPSYEPGGWRTTLQILANLAFCVFINMFAFRVVPWFEMLAGILNVCLFVIYIVVLWVMSPRNSADIFWQTNVSSGYKDYFIAANVGSLSHIFLFIAFEGVIHMSEETRNAHRAVPCAMFWSMFTNFWIGLVMLVTLMICMPDVETVLNGPSPFVTVLLHATRSTKAATAMVAGLMVMAISCNMSSISSTSRLTWAWARDGGLPKWFGHVDGKHRVPLRALALTSIITIALSLLFSP</sequence>
<evidence type="ECO:0000256" key="5">
    <source>
        <dbReference type="ARBA" id="ARBA00023136"/>
    </source>
</evidence>
<keyword evidence="2" id="KW-0813">Transport</keyword>
<evidence type="ECO:0000256" key="2">
    <source>
        <dbReference type="ARBA" id="ARBA00022448"/>
    </source>
</evidence>
<feature type="transmembrane region" description="Helical" evidence="6">
    <location>
        <begin position="314"/>
        <end position="342"/>
    </location>
</feature>
<dbReference type="GO" id="GO:0022857">
    <property type="term" value="F:transmembrane transporter activity"/>
    <property type="evidence" value="ECO:0007669"/>
    <property type="project" value="InterPro"/>
</dbReference>
<keyword evidence="8" id="KW-1185">Reference proteome</keyword>
<evidence type="ECO:0000256" key="4">
    <source>
        <dbReference type="ARBA" id="ARBA00022989"/>
    </source>
</evidence>
<dbReference type="InterPro" id="IPR002293">
    <property type="entry name" value="AA/rel_permease1"/>
</dbReference>
<evidence type="ECO:0000256" key="3">
    <source>
        <dbReference type="ARBA" id="ARBA00022692"/>
    </source>
</evidence>
<name>A0A1Y2E6P3_9PEZI</name>
<feature type="transmembrane region" description="Helical" evidence="6">
    <location>
        <begin position="261"/>
        <end position="286"/>
    </location>
</feature>
<evidence type="ECO:0000256" key="1">
    <source>
        <dbReference type="ARBA" id="ARBA00004141"/>
    </source>
</evidence>
<keyword evidence="3 6" id="KW-0812">Transmembrane</keyword>
<dbReference type="GO" id="GO:0016020">
    <property type="term" value="C:membrane"/>
    <property type="evidence" value="ECO:0007669"/>
    <property type="project" value="UniProtKB-SubCell"/>
</dbReference>
<feature type="transmembrane region" description="Helical" evidence="6">
    <location>
        <begin position="77"/>
        <end position="103"/>
    </location>
</feature>
<dbReference type="Proteomes" id="UP000193689">
    <property type="component" value="Unassembled WGS sequence"/>
</dbReference>
<comment type="subcellular location">
    <subcellularLocation>
        <location evidence="1">Membrane</location>
        <topology evidence="1">Multi-pass membrane protein</topology>
    </subcellularLocation>
</comment>
<protein>
    <submittedName>
        <fullName evidence="7">Amino acid/polyamine transporter I</fullName>
    </submittedName>
</protein>
<dbReference type="EMBL" id="MCFJ01000005">
    <property type="protein sequence ID" value="ORY66535.1"/>
    <property type="molecule type" value="Genomic_DNA"/>
</dbReference>
<dbReference type="PANTHER" id="PTHR45649">
    <property type="entry name" value="AMINO-ACID PERMEASE BAT1"/>
    <property type="match status" value="1"/>
</dbReference>
<gene>
    <name evidence="7" type="ORF">BCR38DRAFT_484150</name>
</gene>
<comment type="caution">
    <text evidence="7">The sequence shown here is derived from an EMBL/GenBank/DDBJ whole genome shotgun (WGS) entry which is preliminary data.</text>
</comment>
<dbReference type="PIRSF" id="PIRSF006060">
    <property type="entry name" value="AA_transporter"/>
    <property type="match status" value="1"/>
</dbReference>
<dbReference type="Pfam" id="PF13520">
    <property type="entry name" value="AA_permease_2"/>
    <property type="match status" value="1"/>
</dbReference>
<proteinExistence type="predicted"/>
<dbReference type="AlphaFoldDB" id="A0A1Y2E6P3"/>
<feature type="transmembrane region" description="Helical" evidence="6">
    <location>
        <begin position="123"/>
        <end position="141"/>
    </location>
</feature>
<dbReference type="GeneID" id="63779928"/>
<dbReference type="OrthoDB" id="3257095at2759"/>
<evidence type="ECO:0000313" key="8">
    <source>
        <dbReference type="Proteomes" id="UP000193689"/>
    </source>
</evidence>
<organism evidence="7 8">
    <name type="scientific">Pseudomassariella vexata</name>
    <dbReference type="NCBI Taxonomy" id="1141098"/>
    <lineage>
        <taxon>Eukaryota</taxon>
        <taxon>Fungi</taxon>
        <taxon>Dikarya</taxon>
        <taxon>Ascomycota</taxon>
        <taxon>Pezizomycotina</taxon>
        <taxon>Sordariomycetes</taxon>
        <taxon>Xylariomycetidae</taxon>
        <taxon>Amphisphaeriales</taxon>
        <taxon>Pseudomassariaceae</taxon>
        <taxon>Pseudomassariella</taxon>
    </lineage>
</organism>
<feature type="transmembrane region" description="Helical" evidence="6">
    <location>
        <begin position="48"/>
        <end position="71"/>
    </location>
</feature>
<feature type="transmembrane region" description="Helical" evidence="6">
    <location>
        <begin position="188"/>
        <end position="207"/>
    </location>
</feature>
<feature type="transmembrane region" description="Helical" evidence="6">
    <location>
        <begin position="363"/>
        <end position="382"/>
    </location>
</feature>
<dbReference type="PANTHER" id="PTHR45649:SF5">
    <property type="entry name" value="GABA TRANSPORTER (EUROFUNG)-RELATED"/>
    <property type="match status" value="1"/>
</dbReference>
<evidence type="ECO:0000313" key="7">
    <source>
        <dbReference type="EMBL" id="ORY66535.1"/>
    </source>
</evidence>